<evidence type="ECO:0000259" key="6">
    <source>
        <dbReference type="Pfam" id="PF13649"/>
    </source>
</evidence>
<dbReference type="RefSeq" id="WP_014406401.1">
    <property type="nucleotide sequence ID" value="NC_017034.1"/>
</dbReference>
<comment type="pathway">
    <text evidence="1">Cofactor biosynthesis; adenosylcobalamin biosynthesis.</text>
</comment>
<evidence type="ECO:0000313" key="8">
    <source>
        <dbReference type="Proteomes" id="UP000005233"/>
    </source>
</evidence>
<dbReference type="GO" id="GO:0009236">
    <property type="term" value="P:cobalamin biosynthetic process"/>
    <property type="evidence" value="ECO:0007669"/>
    <property type="project" value="UniProtKB-KW"/>
</dbReference>
<organism evidence="7 8">
    <name type="scientific">Methanocella conradii (strain DSM 24694 / JCM 17849 / CGMCC 1.5162 / HZ254)</name>
    <dbReference type="NCBI Taxonomy" id="1041930"/>
    <lineage>
        <taxon>Archaea</taxon>
        <taxon>Methanobacteriati</taxon>
        <taxon>Methanobacteriota</taxon>
        <taxon>Stenosarchaea group</taxon>
        <taxon>Methanomicrobia</taxon>
        <taxon>Methanocellales</taxon>
        <taxon>Methanocellaceae</taxon>
        <taxon>Methanocella</taxon>
    </lineage>
</organism>
<dbReference type="InterPro" id="IPR014008">
    <property type="entry name" value="Cbl_synth_MTase_CbiT"/>
</dbReference>
<evidence type="ECO:0000256" key="1">
    <source>
        <dbReference type="ARBA" id="ARBA00004953"/>
    </source>
</evidence>
<name>H8IAR5_METCZ</name>
<keyword evidence="5" id="KW-0949">S-adenosyl-L-methionine</keyword>
<dbReference type="EC" id="1.-.-.-" evidence="7"/>
<keyword evidence="7" id="KW-0560">Oxidoreductase</keyword>
<dbReference type="NCBIfam" id="TIGR02469">
    <property type="entry name" value="CbiT"/>
    <property type="match status" value="1"/>
</dbReference>
<dbReference type="STRING" id="1041930.Mtc_1827"/>
<keyword evidence="8" id="KW-1185">Reference proteome</keyword>
<keyword evidence="4" id="KW-0808">Transferase</keyword>
<reference evidence="7 8" key="1">
    <citation type="journal article" date="2012" name="J. Bacteriol.">
        <title>Complete genome sequence of a thermophilic methanogen, Methanocella conradii HZ254, isolated from Chinese rice field soil.</title>
        <authorList>
            <person name="Lu Z."/>
            <person name="Lu Y."/>
        </authorList>
    </citation>
    <scope>NUCLEOTIDE SEQUENCE [LARGE SCALE GENOMIC DNA]</scope>
    <source>
        <strain evidence="8">DSM 24694 / JCM 17849 / CGMCC 1.5162 / HZ254</strain>
    </source>
</reference>
<gene>
    <name evidence="7" type="primary">cbiT</name>
    <name evidence="7" type="ordered locus">Mtc_1827</name>
</gene>
<proteinExistence type="predicted"/>
<dbReference type="GO" id="GO:0016491">
    <property type="term" value="F:oxidoreductase activity"/>
    <property type="evidence" value="ECO:0007669"/>
    <property type="project" value="UniProtKB-KW"/>
</dbReference>
<dbReference type="GeneID" id="11971973"/>
<dbReference type="InterPro" id="IPR050714">
    <property type="entry name" value="Cobalamin_biosynth_MTase"/>
</dbReference>
<dbReference type="GO" id="GO:0008276">
    <property type="term" value="F:protein methyltransferase activity"/>
    <property type="evidence" value="ECO:0007669"/>
    <property type="project" value="InterPro"/>
</dbReference>
<dbReference type="SUPFAM" id="SSF53335">
    <property type="entry name" value="S-adenosyl-L-methionine-dependent methyltransferases"/>
    <property type="match status" value="1"/>
</dbReference>
<evidence type="ECO:0000313" key="7">
    <source>
        <dbReference type="EMBL" id="AFD00570.1"/>
    </source>
</evidence>
<dbReference type="EMBL" id="CP003243">
    <property type="protein sequence ID" value="AFD00570.1"/>
    <property type="molecule type" value="Genomic_DNA"/>
</dbReference>
<dbReference type="CDD" id="cd02440">
    <property type="entry name" value="AdoMet_MTases"/>
    <property type="match status" value="1"/>
</dbReference>
<dbReference type="InterPro" id="IPR029063">
    <property type="entry name" value="SAM-dependent_MTases_sf"/>
</dbReference>
<feature type="domain" description="Methyltransferase" evidence="6">
    <location>
        <begin position="30"/>
        <end position="96"/>
    </location>
</feature>
<dbReference type="Gene3D" id="3.40.50.150">
    <property type="entry name" value="Vaccinia Virus protein VP39"/>
    <property type="match status" value="1"/>
</dbReference>
<dbReference type="eggNOG" id="arCOG00977">
    <property type="taxonomic scope" value="Archaea"/>
</dbReference>
<keyword evidence="2" id="KW-0169">Cobalamin biosynthesis</keyword>
<dbReference type="Pfam" id="PF13649">
    <property type="entry name" value="Methyltransf_25"/>
    <property type="match status" value="1"/>
</dbReference>
<evidence type="ECO:0000256" key="4">
    <source>
        <dbReference type="ARBA" id="ARBA00022679"/>
    </source>
</evidence>
<dbReference type="OrthoDB" id="6027at2157"/>
<dbReference type="Proteomes" id="UP000005233">
    <property type="component" value="Chromosome"/>
</dbReference>
<dbReference type="InterPro" id="IPR041698">
    <property type="entry name" value="Methyltransf_25"/>
</dbReference>
<dbReference type="GO" id="GO:0032259">
    <property type="term" value="P:methylation"/>
    <property type="evidence" value="ECO:0007669"/>
    <property type="project" value="UniProtKB-KW"/>
</dbReference>
<dbReference type="PANTHER" id="PTHR43182:SF1">
    <property type="entry name" value="COBALT-PRECORRIN-7 C(5)-METHYLTRANSFERASE"/>
    <property type="match status" value="1"/>
</dbReference>
<evidence type="ECO:0000256" key="5">
    <source>
        <dbReference type="ARBA" id="ARBA00022691"/>
    </source>
</evidence>
<sequence length="173" mass="18910">MRLKGGPTQDEIMAISLYKLGLRHGDAFADIGCGTGKVAVYASRTAEMVYAVDRRKEAIEHARQNAIEAGASNVRFFEGDSLDFLWGIERLDCAFVGGTKRLEETLEALSMKVSGNIVVNAVRVEALNEAILTMKRLGIFKEALHVQVSRSYDIGGGTMFRPIDPVYIIVGGK</sequence>
<dbReference type="HOGENOM" id="CLU_094143_1_0_2"/>
<accession>H8IAR5</accession>
<dbReference type="PANTHER" id="PTHR43182">
    <property type="entry name" value="COBALT-PRECORRIN-6B C(15)-METHYLTRANSFERASE (DECARBOXYLATING)"/>
    <property type="match status" value="1"/>
</dbReference>
<dbReference type="AlphaFoldDB" id="H8IAR5"/>
<evidence type="ECO:0000256" key="3">
    <source>
        <dbReference type="ARBA" id="ARBA00022603"/>
    </source>
</evidence>
<protein>
    <submittedName>
        <fullName evidence="7">Precorrin-6Y C5,15-methyltransferase (Decarboxylating), CbiT subunit</fullName>
        <ecNumber evidence="7">1.-.-.-</ecNumber>
    </submittedName>
</protein>
<keyword evidence="3" id="KW-0489">Methyltransferase</keyword>
<dbReference type="KEGG" id="mez:Mtc_1827"/>
<evidence type="ECO:0000256" key="2">
    <source>
        <dbReference type="ARBA" id="ARBA00022573"/>
    </source>
</evidence>